<feature type="region of interest" description="Disordered" evidence="1">
    <location>
        <begin position="116"/>
        <end position="149"/>
    </location>
</feature>
<dbReference type="HOGENOM" id="CLU_248089_0_0_1"/>
<feature type="compositionally biased region" description="Polar residues" evidence="1">
    <location>
        <begin position="382"/>
        <end position="410"/>
    </location>
</feature>
<organism evidence="2 3">
    <name type="scientific">Batrachochytrium dendrobatidis (strain JAM81 / FGSC 10211)</name>
    <name type="common">Frog chytrid fungus</name>
    <dbReference type="NCBI Taxonomy" id="684364"/>
    <lineage>
        <taxon>Eukaryota</taxon>
        <taxon>Fungi</taxon>
        <taxon>Fungi incertae sedis</taxon>
        <taxon>Chytridiomycota</taxon>
        <taxon>Chytridiomycota incertae sedis</taxon>
        <taxon>Chytridiomycetes</taxon>
        <taxon>Rhizophydiales</taxon>
        <taxon>Rhizophydiales incertae sedis</taxon>
        <taxon>Batrachochytrium</taxon>
    </lineage>
</organism>
<dbReference type="EMBL" id="GL882891">
    <property type="protein sequence ID" value="EGF77743.1"/>
    <property type="molecule type" value="Genomic_DNA"/>
</dbReference>
<feature type="compositionally biased region" description="Polar residues" evidence="1">
    <location>
        <begin position="358"/>
        <end position="373"/>
    </location>
</feature>
<sequence length="1513" mass="168804">MDRDAYIHSNKAKVDSVITRDKDKSNRTDTLAKSSKTDISQTSNQKDSDTNFKDKYNSDKPPIKLGCEYGIDKIESESAIVSIYPCAVDTLQQQTSATAFPIMGFDTVQSKTIQDTPYSKRSTDRSFQSSTTGMQSIIKDNQTDSDDNELEACTKSLSYSYPKSKSTFSPTESGNACNDRSNDAVEQLHHTLENISKPLKSCQTVHTLSLTSSMNQSNKVPAIPTLNSLALHKHQMYKRSASIGTSFSKSYLASKELLSQSFSESRLSCINQTNSKSLNQKKPSRQEILPTSAQSELPLSGIVKKEEDMCKESKTSNSLNLPIDMDAAKSTPSTSSKRIWPAISSILNHTKEKRSQESVDSSSIAGKPPSNNHTKVDHSTKIKPSSSQSFPYSGGRSHQTSNIDRPTSNFADHKQPIRLQRQFTQEETKKRERRAIMLFEYIAQCKHDEREEKKKIMDQYVCLQRVKIAAESERLETKRITREKRKSEQMHQMIRQKRDCLEAIHQQAYKHLSQNRPTPTLTKVPNATECFAFNRYDCSAKEVTCVSNVNVSAPYEDPSIVSESVKDPEHTIDGQKAYHPTRYSSTVSMMSSKSILNSNGSFQNQQKSYSKIIVSGQDQHENTEMRAIMGNKLENRNLGHECISSQALESTSNISQSTHANRPNRLILHEKHQKLSNAPTNSKLHSNSSKIEFNPNTPSKLAVCNSSHLDSSKKLTHHGPRLFKSKFYHKQALDVKALRNQQYQFHHPKYIAQIQHPTSKVKGSLSNMANLNQTSQLMNEAKPFATEQDFLEFKKKYSQSYTLDIPPPAPLSTAIVSNTKSHHRLAQKQIMKDNAVRQRNMIMKSAFGMSSDYEPTPIALQHHENGISHGKLGFETPEPSKPNESVANLKNNGAEQLNDSRLSRSNQSSQYSPSHRSSMLHTGGMLSDINVNLDSLNSLGKDRSINQFMPEEFQPNVSNDSSSPYSSQHNKTPKGWAILKQSIKFADRKPDFLPDSHFSTSSRSLSNVSASALSCFTPERRASFVHSGSNSPMNLEKFRNSGDANGKYTYILKSSSYTSMDDEARELIREQERVERHIEDLTMAGLAGGRRGSIYKQSCIALTSDRKGSGTNSMVWRSKSAGLNVTTVEENQSSQSEDIVESIEPNVKDVESSSLLADNLQETFIENTEPTSPDEPKSPECMKANIQDLNIEHDCITPLPVDHDSLNTLLHSSIPKNKISTLKIYNSSSRVTSGQPNSIGDHENEPSVSSEPFMDSISIYSTAYAKNDGEFTLSKPNLIHEAIQEIGSHQAFCAPLVGILKKNTDTGLAEPDKLEASIQCVSTTQSSNSDVFQISENRALAANSLHPLACPKMTWSHLGMSAVAEFGKTLLPTKYVHEFKIHTTSTNILGDIDQPNALEQQRRVKPNSLFAAKAAENDAYMSCLKKVASVNLNFDKKQKSCFDPLLCKSDILADQTSANKKPRAIRPWDGVRMKISDMPLDIGFDSATNENGKVKEKPSLVLQNVRFWNPKIE</sequence>
<accession>F4PAU5</accession>
<feature type="region of interest" description="Disordered" evidence="1">
    <location>
        <begin position="306"/>
        <end position="428"/>
    </location>
</feature>
<dbReference type="Proteomes" id="UP000007241">
    <property type="component" value="Unassembled WGS sequence"/>
</dbReference>
<dbReference type="InParanoid" id="F4PAU5"/>
<reference evidence="2 3" key="1">
    <citation type="submission" date="2009-12" db="EMBL/GenBank/DDBJ databases">
        <title>The draft genome of Batrachochytrium dendrobatidis.</title>
        <authorList>
            <consortium name="US DOE Joint Genome Institute (JGI-PGF)"/>
            <person name="Kuo A."/>
            <person name="Salamov A."/>
            <person name="Schmutz J."/>
            <person name="Lucas S."/>
            <person name="Pitluck S."/>
            <person name="Rosenblum E."/>
            <person name="Stajich J."/>
            <person name="Eisen M."/>
            <person name="Grigoriev I.V."/>
        </authorList>
    </citation>
    <scope>NUCLEOTIDE SEQUENCE [LARGE SCALE GENOMIC DNA]</scope>
    <source>
        <strain evidence="3">JAM81 / FGSC 10211</strain>
    </source>
</reference>
<dbReference type="RefSeq" id="XP_006681828.1">
    <property type="nucleotide sequence ID" value="XM_006681765.1"/>
</dbReference>
<evidence type="ECO:0000313" key="3">
    <source>
        <dbReference type="Proteomes" id="UP000007241"/>
    </source>
</evidence>
<name>F4PAU5_BATDJ</name>
<dbReference type="GeneID" id="18244284"/>
<evidence type="ECO:0000313" key="2">
    <source>
        <dbReference type="EMBL" id="EGF77743.1"/>
    </source>
</evidence>
<gene>
    <name evidence="2" type="ORF">BATDEDRAFT_91496</name>
</gene>
<protein>
    <submittedName>
        <fullName evidence="2">Uncharacterized protein</fullName>
    </submittedName>
</protein>
<feature type="region of interest" description="Disordered" evidence="1">
    <location>
        <begin position="1230"/>
        <end position="1251"/>
    </location>
</feature>
<feature type="region of interest" description="Disordered" evidence="1">
    <location>
        <begin position="161"/>
        <end position="180"/>
    </location>
</feature>
<proteinExistence type="predicted"/>
<keyword evidence="3" id="KW-1185">Reference proteome</keyword>
<feature type="compositionally biased region" description="Low complexity" evidence="1">
    <location>
        <begin position="903"/>
        <end position="917"/>
    </location>
</feature>
<feature type="compositionally biased region" description="Polar residues" evidence="1">
    <location>
        <begin position="882"/>
        <end position="899"/>
    </location>
</feature>
<feature type="region of interest" description="Disordered" evidence="1">
    <location>
        <begin position="17"/>
        <end position="57"/>
    </location>
</feature>
<feature type="compositionally biased region" description="Basic and acidic residues" evidence="1">
    <location>
        <begin position="17"/>
        <end position="27"/>
    </location>
</feature>
<feature type="region of interest" description="Disordered" evidence="1">
    <location>
        <begin position="274"/>
        <end position="293"/>
    </location>
</feature>
<feature type="region of interest" description="Disordered" evidence="1">
    <location>
        <begin position="868"/>
        <end position="922"/>
    </location>
</feature>
<feature type="compositionally biased region" description="Polar residues" evidence="1">
    <location>
        <begin position="116"/>
        <end position="140"/>
    </location>
</feature>
<feature type="compositionally biased region" description="Polar residues" evidence="1">
    <location>
        <begin position="28"/>
        <end position="45"/>
    </location>
</feature>
<feature type="compositionally biased region" description="Basic and acidic residues" evidence="1">
    <location>
        <begin position="46"/>
        <end position="57"/>
    </location>
</feature>
<evidence type="ECO:0000256" key="1">
    <source>
        <dbReference type="SAM" id="MobiDB-lite"/>
    </source>
</evidence>
<feature type="compositionally biased region" description="Polar residues" evidence="1">
    <location>
        <begin position="167"/>
        <end position="179"/>
    </location>
</feature>